<keyword evidence="5 6" id="KW-0067">ATP-binding</keyword>
<keyword evidence="9" id="KW-1185">Reference proteome</keyword>
<dbReference type="EC" id="2.7.1.148" evidence="6"/>
<dbReference type="InterPro" id="IPR014721">
    <property type="entry name" value="Ribsml_uS5_D2-typ_fold_subgr"/>
</dbReference>
<evidence type="ECO:0000256" key="5">
    <source>
        <dbReference type="ARBA" id="ARBA00022840"/>
    </source>
</evidence>
<organism evidence="8 9">
    <name type="scientific">Oceaniferula flava</name>
    <dbReference type="NCBI Taxonomy" id="2800421"/>
    <lineage>
        <taxon>Bacteria</taxon>
        <taxon>Pseudomonadati</taxon>
        <taxon>Verrucomicrobiota</taxon>
        <taxon>Verrucomicrobiia</taxon>
        <taxon>Verrucomicrobiales</taxon>
        <taxon>Verrucomicrobiaceae</taxon>
        <taxon>Oceaniferula</taxon>
    </lineage>
</organism>
<dbReference type="InterPro" id="IPR004424">
    <property type="entry name" value="IspE"/>
</dbReference>
<dbReference type="InterPro" id="IPR036554">
    <property type="entry name" value="GHMP_kinase_C_sf"/>
</dbReference>
<feature type="domain" description="GHMP kinase N-terminal" evidence="7">
    <location>
        <begin position="65"/>
        <end position="142"/>
    </location>
</feature>
<evidence type="ECO:0000256" key="6">
    <source>
        <dbReference type="HAMAP-Rule" id="MF_00061"/>
    </source>
</evidence>
<gene>
    <name evidence="6 8" type="primary">ispE</name>
    <name evidence="8" type="ORF">JIN83_02955</name>
</gene>
<feature type="active site" evidence="6">
    <location>
        <position position="135"/>
    </location>
</feature>
<dbReference type="SUPFAM" id="SSF55060">
    <property type="entry name" value="GHMP Kinase, C-terminal domain"/>
    <property type="match status" value="1"/>
</dbReference>
<dbReference type="AlphaFoldDB" id="A0AAE2VAZ5"/>
<comment type="catalytic activity">
    <reaction evidence="6">
        <text>4-CDP-2-C-methyl-D-erythritol + ATP = 4-CDP-2-C-methyl-D-erythritol 2-phosphate + ADP + H(+)</text>
        <dbReference type="Rhea" id="RHEA:18437"/>
        <dbReference type="ChEBI" id="CHEBI:15378"/>
        <dbReference type="ChEBI" id="CHEBI:30616"/>
        <dbReference type="ChEBI" id="CHEBI:57823"/>
        <dbReference type="ChEBI" id="CHEBI:57919"/>
        <dbReference type="ChEBI" id="CHEBI:456216"/>
        <dbReference type="EC" id="2.7.1.148"/>
    </reaction>
</comment>
<evidence type="ECO:0000259" key="7">
    <source>
        <dbReference type="Pfam" id="PF00288"/>
    </source>
</evidence>
<name>A0AAE2VAZ5_9BACT</name>
<dbReference type="PIRSF" id="PIRSF010376">
    <property type="entry name" value="IspE"/>
    <property type="match status" value="1"/>
</dbReference>
<dbReference type="GO" id="GO:0005524">
    <property type="term" value="F:ATP binding"/>
    <property type="evidence" value="ECO:0007669"/>
    <property type="project" value="UniProtKB-UniRule"/>
</dbReference>
<dbReference type="NCBIfam" id="TIGR00154">
    <property type="entry name" value="ispE"/>
    <property type="match status" value="1"/>
</dbReference>
<evidence type="ECO:0000256" key="3">
    <source>
        <dbReference type="ARBA" id="ARBA00022741"/>
    </source>
</evidence>
<accession>A0AAE2VAZ5</accession>
<evidence type="ECO:0000256" key="2">
    <source>
        <dbReference type="ARBA" id="ARBA00022679"/>
    </source>
</evidence>
<dbReference type="GO" id="GO:0050515">
    <property type="term" value="F:4-(cytidine 5'-diphospho)-2-C-methyl-D-erythritol kinase activity"/>
    <property type="evidence" value="ECO:0007669"/>
    <property type="project" value="UniProtKB-UniRule"/>
</dbReference>
<dbReference type="Gene3D" id="3.30.70.890">
    <property type="entry name" value="GHMP kinase, C-terminal domain"/>
    <property type="match status" value="1"/>
</dbReference>
<comment type="similarity">
    <text evidence="6">Belongs to the GHMP kinase family. IspE subfamily.</text>
</comment>
<keyword evidence="3 6" id="KW-0547">Nucleotide-binding</keyword>
<dbReference type="SUPFAM" id="SSF54211">
    <property type="entry name" value="Ribosomal protein S5 domain 2-like"/>
    <property type="match status" value="1"/>
</dbReference>
<dbReference type="Proteomes" id="UP000634206">
    <property type="component" value="Unassembled WGS sequence"/>
</dbReference>
<comment type="function">
    <text evidence="6">Catalyzes the phosphorylation of the position 2 hydroxy group of 4-diphosphocytidyl-2C-methyl-D-erythritol.</text>
</comment>
<protein>
    <recommendedName>
        <fullName evidence="1 6">4-diphosphocytidyl-2-C-methyl-D-erythritol kinase</fullName>
        <shortName evidence="6">CMK</shortName>
        <ecNumber evidence="6">2.7.1.148</ecNumber>
    </recommendedName>
    <alternativeName>
        <fullName evidence="6">4-(cytidine-5'-diphospho)-2-C-methyl-D-erythritol kinase</fullName>
    </alternativeName>
</protein>
<keyword evidence="6" id="KW-0414">Isoprene biosynthesis</keyword>
<dbReference type="InterPro" id="IPR020568">
    <property type="entry name" value="Ribosomal_Su5_D2-typ_SF"/>
</dbReference>
<dbReference type="Gene3D" id="3.30.230.10">
    <property type="match status" value="1"/>
</dbReference>
<sequence>MSSMTWTAPAKVNLYLKVLGRRVDGFHDLESLMAPLSLADHLHFEKADAFELCCDSPGVPTDESNLVSKAVRIFQRVTGKDCHWRIRLEKNVPHGAGLGGGSSDAATALLALNELEQAGLSEEKLASMAAEIGSDIPFFIYQKICKIEGRGEVVRPVREDEVPGLLGTKILLLKPSFVVSTPDAYKHCMTATELPDVDYAPTPMPWGSMINDLERPVFRKYLFLAELKMWLRKQPEVETSMMSGSGSTMMAILADASQSDAVIRHAREELDPTLWAQLVTVC</sequence>
<dbReference type="InterPro" id="IPR006204">
    <property type="entry name" value="GHMP_kinase_N_dom"/>
</dbReference>
<dbReference type="GO" id="GO:0016114">
    <property type="term" value="P:terpenoid biosynthetic process"/>
    <property type="evidence" value="ECO:0007669"/>
    <property type="project" value="UniProtKB-UniRule"/>
</dbReference>
<evidence type="ECO:0000256" key="4">
    <source>
        <dbReference type="ARBA" id="ARBA00022777"/>
    </source>
</evidence>
<dbReference type="HAMAP" id="MF_00061">
    <property type="entry name" value="IspE"/>
    <property type="match status" value="1"/>
</dbReference>
<dbReference type="GO" id="GO:0019288">
    <property type="term" value="P:isopentenyl diphosphate biosynthetic process, methylerythritol 4-phosphate pathway"/>
    <property type="evidence" value="ECO:0007669"/>
    <property type="project" value="UniProtKB-UniRule"/>
</dbReference>
<keyword evidence="2 6" id="KW-0808">Transferase</keyword>
<comment type="caution">
    <text evidence="8">The sequence shown here is derived from an EMBL/GenBank/DDBJ whole genome shotgun (WGS) entry which is preliminary data.</text>
</comment>
<evidence type="ECO:0000313" key="8">
    <source>
        <dbReference type="EMBL" id="MBK1853905.1"/>
    </source>
</evidence>
<evidence type="ECO:0000313" key="9">
    <source>
        <dbReference type="Proteomes" id="UP000634206"/>
    </source>
</evidence>
<dbReference type="Pfam" id="PF00288">
    <property type="entry name" value="GHMP_kinases_N"/>
    <property type="match status" value="1"/>
</dbReference>
<comment type="pathway">
    <text evidence="6">Isoprenoid biosynthesis; isopentenyl diphosphate biosynthesis via DXP pathway; isopentenyl diphosphate from 1-deoxy-D-xylulose 5-phosphate: step 3/6.</text>
</comment>
<proteinExistence type="inferred from homology"/>
<dbReference type="PANTHER" id="PTHR43527:SF2">
    <property type="entry name" value="4-DIPHOSPHOCYTIDYL-2-C-METHYL-D-ERYTHRITOL KINASE, CHLOROPLASTIC"/>
    <property type="match status" value="1"/>
</dbReference>
<evidence type="ECO:0000256" key="1">
    <source>
        <dbReference type="ARBA" id="ARBA00017473"/>
    </source>
</evidence>
<dbReference type="EMBL" id="JAENIG010000001">
    <property type="protein sequence ID" value="MBK1853905.1"/>
    <property type="molecule type" value="Genomic_DNA"/>
</dbReference>
<reference evidence="8" key="1">
    <citation type="submission" date="2021-01" db="EMBL/GenBank/DDBJ databases">
        <title>Modified the classification status of verrucomicrobia.</title>
        <authorList>
            <person name="Feng X."/>
        </authorList>
    </citation>
    <scope>NUCLEOTIDE SEQUENCE</scope>
    <source>
        <strain evidence="8">5K15</strain>
    </source>
</reference>
<dbReference type="PANTHER" id="PTHR43527">
    <property type="entry name" value="4-DIPHOSPHOCYTIDYL-2-C-METHYL-D-ERYTHRITOL KINASE, CHLOROPLASTIC"/>
    <property type="match status" value="1"/>
</dbReference>
<keyword evidence="4 6" id="KW-0418">Kinase</keyword>
<feature type="binding site" evidence="6">
    <location>
        <begin position="93"/>
        <end position="103"/>
    </location>
    <ligand>
        <name>ATP</name>
        <dbReference type="ChEBI" id="CHEBI:30616"/>
    </ligand>
</feature>
<feature type="active site" evidence="6">
    <location>
        <position position="11"/>
    </location>
</feature>